<dbReference type="Proteomes" id="UP000640509">
    <property type="component" value="Unassembled WGS sequence"/>
</dbReference>
<comment type="caution">
    <text evidence="1">The sequence shown here is derived from an EMBL/GenBank/DDBJ whole genome shotgun (WGS) entry which is preliminary data.</text>
</comment>
<name>A0ABQ1VMG8_9RHOB</name>
<keyword evidence="2" id="KW-1185">Reference proteome</keyword>
<organism evidence="1 2">
    <name type="scientific">Paracoccus acridae</name>
    <dbReference type="NCBI Taxonomy" id="1795310"/>
    <lineage>
        <taxon>Bacteria</taxon>
        <taxon>Pseudomonadati</taxon>
        <taxon>Pseudomonadota</taxon>
        <taxon>Alphaproteobacteria</taxon>
        <taxon>Rhodobacterales</taxon>
        <taxon>Paracoccaceae</taxon>
        <taxon>Paracoccus</taxon>
    </lineage>
</organism>
<protein>
    <recommendedName>
        <fullName evidence="3">Transcription elongation factor GreA/GreB C-terminal domain-containing protein</fullName>
    </recommendedName>
</protein>
<evidence type="ECO:0000313" key="2">
    <source>
        <dbReference type="Proteomes" id="UP000640509"/>
    </source>
</evidence>
<dbReference type="EMBL" id="BMIV01000013">
    <property type="protein sequence ID" value="GGF75601.1"/>
    <property type="molecule type" value="Genomic_DNA"/>
</dbReference>
<sequence>MRYTSQDRLRNGAGLIARQHNHLPALRDISMLRPIRARLGTYDYWQLNEHRRRFQEIGTAPFLRLAQLIRAKMADAEVVNTRDVGSGVVTGASRVSFVLGAGQPQTRTLYHWTYPDHDRSRLAVGTYLGVTLIGLRVGQGMALLDSEDVLGTVTVLAVQDPADPCSSLND</sequence>
<dbReference type="RefSeq" id="WP_188716120.1">
    <property type="nucleotide sequence ID" value="NZ_BMIV01000013.1"/>
</dbReference>
<gene>
    <name evidence="1" type="ORF">GCM10011402_30430</name>
</gene>
<accession>A0ABQ1VMG8</accession>
<evidence type="ECO:0000313" key="1">
    <source>
        <dbReference type="EMBL" id="GGF75601.1"/>
    </source>
</evidence>
<proteinExistence type="predicted"/>
<reference evidence="2" key="1">
    <citation type="journal article" date="2019" name="Int. J. Syst. Evol. Microbiol.">
        <title>The Global Catalogue of Microorganisms (GCM) 10K type strain sequencing project: providing services to taxonomists for standard genome sequencing and annotation.</title>
        <authorList>
            <consortium name="The Broad Institute Genomics Platform"/>
            <consortium name="The Broad Institute Genome Sequencing Center for Infectious Disease"/>
            <person name="Wu L."/>
            <person name="Ma J."/>
        </authorList>
    </citation>
    <scope>NUCLEOTIDE SEQUENCE [LARGE SCALE GENOMIC DNA]</scope>
    <source>
        <strain evidence="2">CGMCC 1.15419</strain>
    </source>
</reference>
<evidence type="ECO:0008006" key="3">
    <source>
        <dbReference type="Google" id="ProtNLM"/>
    </source>
</evidence>